<accession>A0A060HFR2</accession>
<reference evidence="1 2" key="1">
    <citation type="journal article" date="2014" name="Int. J. Syst. Evol. Microbiol.">
        <title>Nitrososphaera viennensis gen. nov., sp. nov., an aerobic and mesophilic, ammonia-oxidizing archaeon from soil and a member of the archaeal phylum Thaumarchaeota.</title>
        <authorList>
            <person name="Stieglmeier M."/>
            <person name="Klingl A."/>
            <person name="Alves R.J."/>
            <person name="Rittmann S.K."/>
            <person name="Melcher M."/>
            <person name="Leisch N."/>
            <person name="Schleper C."/>
        </authorList>
    </citation>
    <scope>NUCLEOTIDE SEQUENCE [LARGE SCALE GENOMIC DNA]</scope>
    <source>
        <strain evidence="1">EN76</strain>
    </source>
</reference>
<organism evidence="1 2">
    <name type="scientific">Nitrososphaera viennensis EN76</name>
    <dbReference type="NCBI Taxonomy" id="926571"/>
    <lineage>
        <taxon>Archaea</taxon>
        <taxon>Nitrososphaerota</taxon>
        <taxon>Nitrososphaeria</taxon>
        <taxon>Nitrososphaerales</taxon>
        <taxon>Nitrososphaeraceae</taxon>
        <taxon>Nitrososphaera</taxon>
    </lineage>
</organism>
<evidence type="ECO:0000313" key="2">
    <source>
        <dbReference type="Proteomes" id="UP000027093"/>
    </source>
</evidence>
<evidence type="ECO:0000313" key="1">
    <source>
        <dbReference type="EMBL" id="AIC15434.1"/>
    </source>
</evidence>
<protein>
    <submittedName>
        <fullName evidence="1">Uncharacterized protein</fullName>
    </submittedName>
</protein>
<dbReference type="STRING" id="926571.NVIE_012000"/>
<gene>
    <name evidence="1" type="ORF">NVIE_012000</name>
</gene>
<dbReference type="HOGENOM" id="CLU_2565866_0_0_2"/>
<dbReference type="EMBL" id="CP007536">
    <property type="protein sequence ID" value="AIC15434.1"/>
    <property type="molecule type" value="Genomic_DNA"/>
</dbReference>
<sequence>MYHRKARAHNEKELLGILKKYGEWGIDGSVSHLAYDAHISVHAAYQRLNRLHKLGYVDRYRYHGKTAWMYKIKDDKNTNIL</sequence>
<proteinExistence type="predicted"/>
<dbReference type="KEGG" id="nvn:NVIE_012000"/>
<keyword evidence="2" id="KW-1185">Reference proteome</keyword>
<dbReference type="SUPFAM" id="SSF46785">
    <property type="entry name" value="Winged helix' DNA-binding domain"/>
    <property type="match status" value="1"/>
</dbReference>
<name>A0A060HFR2_9ARCH</name>
<dbReference type="Proteomes" id="UP000027093">
    <property type="component" value="Chromosome"/>
</dbReference>
<dbReference type="InterPro" id="IPR036390">
    <property type="entry name" value="WH_DNA-bd_sf"/>
</dbReference>
<dbReference type="AlphaFoldDB" id="A0A060HFR2"/>